<gene>
    <name evidence="1" type="ORF">S06H3_27374</name>
</gene>
<organism evidence="1">
    <name type="scientific">marine sediment metagenome</name>
    <dbReference type="NCBI Taxonomy" id="412755"/>
    <lineage>
        <taxon>unclassified sequences</taxon>
        <taxon>metagenomes</taxon>
        <taxon>ecological metagenomes</taxon>
    </lineage>
</organism>
<accession>X1NPE4</accession>
<dbReference type="EMBL" id="BARV01015874">
    <property type="protein sequence ID" value="GAI20529.1"/>
    <property type="molecule type" value="Genomic_DNA"/>
</dbReference>
<proteinExistence type="predicted"/>
<dbReference type="InterPro" id="IPR038601">
    <property type="entry name" value="MttB-like_sf"/>
</dbReference>
<dbReference type="Gene3D" id="3.20.20.480">
    <property type="entry name" value="Trimethylamine methyltransferase-like"/>
    <property type="match status" value="1"/>
</dbReference>
<evidence type="ECO:0000313" key="1">
    <source>
        <dbReference type="EMBL" id="GAI20529.1"/>
    </source>
</evidence>
<sequence length="41" mass="4799">MRRGYIRNIEPLKILTDTQVEAIHRGTLDVLEETGFQRSKI</sequence>
<reference evidence="1" key="1">
    <citation type="journal article" date="2014" name="Front. Microbiol.">
        <title>High frequency of phylogenetically diverse reductive dehalogenase-homologous genes in deep subseafloor sedimentary metagenomes.</title>
        <authorList>
            <person name="Kawai M."/>
            <person name="Futagami T."/>
            <person name="Toyoda A."/>
            <person name="Takaki Y."/>
            <person name="Nishi S."/>
            <person name="Hori S."/>
            <person name="Arai W."/>
            <person name="Tsubouchi T."/>
            <person name="Morono Y."/>
            <person name="Uchiyama I."/>
            <person name="Ito T."/>
            <person name="Fujiyama A."/>
            <person name="Inagaki F."/>
            <person name="Takami H."/>
        </authorList>
    </citation>
    <scope>NUCLEOTIDE SEQUENCE</scope>
    <source>
        <strain evidence="1">Expedition CK06-06</strain>
    </source>
</reference>
<protein>
    <submittedName>
        <fullName evidence="1">Uncharacterized protein</fullName>
    </submittedName>
</protein>
<feature type="non-terminal residue" evidence="1">
    <location>
        <position position="41"/>
    </location>
</feature>
<name>X1NPE4_9ZZZZ</name>
<dbReference type="AlphaFoldDB" id="X1NPE4"/>
<comment type="caution">
    <text evidence="1">The sequence shown here is derived from an EMBL/GenBank/DDBJ whole genome shotgun (WGS) entry which is preliminary data.</text>
</comment>